<keyword evidence="14" id="KW-1185">Reference proteome</keyword>
<keyword evidence="3 8" id="KW-0479">Metal-binding</keyword>
<evidence type="ECO:0000256" key="5">
    <source>
        <dbReference type="ARBA" id="ARBA00022771"/>
    </source>
</evidence>
<dbReference type="EMBL" id="SGPK01000137">
    <property type="protein sequence ID" value="THH07562.1"/>
    <property type="molecule type" value="Genomic_DNA"/>
</dbReference>
<dbReference type="OrthoDB" id="10009520at2759"/>
<dbReference type="InterPro" id="IPR013087">
    <property type="entry name" value="Znf_C2H2_type"/>
</dbReference>
<evidence type="ECO:0000256" key="8">
    <source>
        <dbReference type="PROSITE-ProRule" id="PRU00723"/>
    </source>
</evidence>
<dbReference type="PANTHER" id="PTHR22770:SF13">
    <property type="entry name" value="RING-TYPE DOMAIN-CONTAINING PROTEIN"/>
    <property type="match status" value="1"/>
</dbReference>
<dbReference type="GO" id="GO:0000151">
    <property type="term" value="C:ubiquitin ligase complex"/>
    <property type="evidence" value="ECO:0007669"/>
    <property type="project" value="TreeGrafter"/>
</dbReference>
<keyword evidence="6" id="KW-0833">Ubl conjugation pathway</keyword>
<evidence type="ECO:0000256" key="6">
    <source>
        <dbReference type="ARBA" id="ARBA00022786"/>
    </source>
</evidence>
<dbReference type="CDD" id="cd22585">
    <property type="entry name" value="Rcat_RBR_DEAH12-like"/>
    <property type="match status" value="1"/>
</dbReference>
<dbReference type="SMART" id="SM00356">
    <property type="entry name" value="ZnF_C3H1"/>
    <property type="match status" value="2"/>
</dbReference>
<evidence type="ECO:0000256" key="9">
    <source>
        <dbReference type="SAM" id="MobiDB-lite"/>
    </source>
</evidence>
<keyword evidence="5 8" id="KW-0863">Zinc-finger</keyword>
<dbReference type="Gene3D" id="3.30.70.330">
    <property type="match status" value="2"/>
</dbReference>
<dbReference type="GO" id="GO:0008270">
    <property type="term" value="F:zinc ion binding"/>
    <property type="evidence" value="ECO:0007669"/>
    <property type="project" value="UniProtKB-KW"/>
</dbReference>
<feature type="zinc finger region" description="C3H1-type" evidence="8">
    <location>
        <begin position="181"/>
        <end position="207"/>
    </location>
</feature>
<dbReference type="GO" id="GO:0097039">
    <property type="term" value="P:protein linear polyubiquitination"/>
    <property type="evidence" value="ECO:0007669"/>
    <property type="project" value="TreeGrafter"/>
</dbReference>
<evidence type="ECO:0000313" key="14">
    <source>
        <dbReference type="Proteomes" id="UP000308199"/>
    </source>
</evidence>
<dbReference type="GO" id="GO:0004842">
    <property type="term" value="F:ubiquitin-protein transferase activity"/>
    <property type="evidence" value="ECO:0007669"/>
    <property type="project" value="TreeGrafter"/>
</dbReference>
<dbReference type="GO" id="GO:0043130">
    <property type="term" value="F:ubiquitin binding"/>
    <property type="evidence" value="ECO:0007669"/>
    <property type="project" value="TreeGrafter"/>
</dbReference>
<dbReference type="Gene3D" id="4.10.1000.10">
    <property type="entry name" value="Zinc finger, CCCH-type"/>
    <property type="match status" value="1"/>
</dbReference>
<dbReference type="Pfam" id="PF00076">
    <property type="entry name" value="RRM_1"/>
    <property type="match status" value="1"/>
</dbReference>
<feature type="domain" description="RING-type" evidence="10">
    <location>
        <begin position="908"/>
        <end position="949"/>
    </location>
</feature>
<evidence type="ECO:0000256" key="4">
    <source>
        <dbReference type="ARBA" id="ARBA00022737"/>
    </source>
</evidence>
<dbReference type="AlphaFoldDB" id="A0A4S4L7K7"/>
<dbReference type="PROSITE" id="PS50103">
    <property type="entry name" value="ZF_C3H1"/>
    <property type="match status" value="2"/>
</dbReference>
<keyword evidence="2" id="KW-0808">Transferase</keyword>
<feature type="zinc finger region" description="C3H1-type" evidence="8">
    <location>
        <begin position="255"/>
        <end position="282"/>
    </location>
</feature>
<dbReference type="CDD" id="cd20335">
    <property type="entry name" value="BRcat_RBR"/>
    <property type="match status" value="1"/>
</dbReference>
<evidence type="ECO:0000313" key="13">
    <source>
        <dbReference type="EMBL" id="THH07562.1"/>
    </source>
</evidence>
<dbReference type="PROSITE" id="PS00028">
    <property type="entry name" value="ZINC_FINGER_C2H2_1"/>
    <property type="match status" value="1"/>
</dbReference>
<dbReference type="InterPro" id="IPR002867">
    <property type="entry name" value="IBR_dom"/>
</dbReference>
<dbReference type="InterPro" id="IPR000571">
    <property type="entry name" value="Znf_CCCH"/>
</dbReference>
<dbReference type="CDD" id="cd00590">
    <property type="entry name" value="RRM_SF"/>
    <property type="match status" value="1"/>
</dbReference>
<reference evidence="13 14" key="1">
    <citation type="submission" date="2019-02" db="EMBL/GenBank/DDBJ databases">
        <title>Genome sequencing of the rare red list fungi Phellinidium pouzarii.</title>
        <authorList>
            <person name="Buettner E."/>
            <person name="Kellner H."/>
        </authorList>
    </citation>
    <scope>NUCLEOTIDE SEQUENCE [LARGE SCALE GENOMIC DNA]</scope>
    <source>
        <strain evidence="13 14">DSM 108285</strain>
    </source>
</reference>
<dbReference type="Pfam" id="PF01485">
    <property type="entry name" value="IBR"/>
    <property type="match status" value="1"/>
</dbReference>
<feature type="domain" description="C3H1-type" evidence="11">
    <location>
        <begin position="181"/>
        <end position="207"/>
    </location>
</feature>
<evidence type="ECO:0000256" key="2">
    <source>
        <dbReference type="ARBA" id="ARBA00022679"/>
    </source>
</evidence>
<organism evidence="13 14">
    <name type="scientific">Phellinidium pouzarii</name>
    <dbReference type="NCBI Taxonomy" id="167371"/>
    <lineage>
        <taxon>Eukaryota</taxon>
        <taxon>Fungi</taxon>
        <taxon>Dikarya</taxon>
        <taxon>Basidiomycota</taxon>
        <taxon>Agaricomycotina</taxon>
        <taxon>Agaricomycetes</taxon>
        <taxon>Hymenochaetales</taxon>
        <taxon>Hymenochaetaceae</taxon>
        <taxon>Phellinidium</taxon>
    </lineage>
</organism>
<dbReference type="Pfam" id="PF22191">
    <property type="entry name" value="IBR_1"/>
    <property type="match status" value="1"/>
</dbReference>
<dbReference type="Proteomes" id="UP000308199">
    <property type="component" value="Unassembled WGS sequence"/>
</dbReference>
<evidence type="ECO:0000259" key="12">
    <source>
        <dbReference type="PROSITE" id="PS51873"/>
    </source>
</evidence>
<comment type="pathway">
    <text evidence="1">Protein modification; protein ubiquitination.</text>
</comment>
<protein>
    <submittedName>
        <fullName evidence="13">Uncharacterized protein</fullName>
    </submittedName>
</protein>
<comment type="caution">
    <text evidence="13">The sequence shown here is derived from an EMBL/GenBank/DDBJ whole genome shotgun (WGS) entry which is preliminary data.</text>
</comment>
<dbReference type="InterPro" id="IPR044066">
    <property type="entry name" value="TRIAD_supradom"/>
</dbReference>
<feature type="domain" description="C3H1-type" evidence="11">
    <location>
        <begin position="255"/>
        <end position="282"/>
    </location>
</feature>
<gene>
    <name evidence="13" type="ORF">EW145_g3293</name>
</gene>
<feature type="region of interest" description="Disordered" evidence="9">
    <location>
        <begin position="19"/>
        <end position="166"/>
    </location>
</feature>
<name>A0A4S4L7K7_9AGAM</name>
<dbReference type="GO" id="GO:0003723">
    <property type="term" value="F:RNA binding"/>
    <property type="evidence" value="ECO:0007669"/>
    <property type="project" value="InterPro"/>
</dbReference>
<feature type="region of interest" description="Disordered" evidence="9">
    <location>
        <begin position="884"/>
        <end position="904"/>
    </location>
</feature>
<feature type="compositionally biased region" description="Polar residues" evidence="9">
    <location>
        <begin position="131"/>
        <end position="164"/>
    </location>
</feature>
<dbReference type="InterPro" id="IPR035979">
    <property type="entry name" value="RBD_domain_sf"/>
</dbReference>
<evidence type="ECO:0000256" key="1">
    <source>
        <dbReference type="ARBA" id="ARBA00004906"/>
    </source>
</evidence>
<dbReference type="PROSITE" id="PS50089">
    <property type="entry name" value="ZF_RING_2"/>
    <property type="match status" value="1"/>
</dbReference>
<dbReference type="InterPro" id="IPR013083">
    <property type="entry name" value="Znf_RING/FYVE/PHD"/>
</dbReference>
<proteinExistence type="predicted"/>
<keyword evidence="4" id="KW-0677">Repeat</keyword>
<feature type="compositionally biased region" description="Low complexity" evidence="9">
    <location>
        <begin position="29"/>
        <end position="48"/>
    </location>
</feature>
<evidence type="ECO:0000259" key="10">
    <source>
        <dbReference type="PROSITE" id="PS50089"/>
    </source>
</evidence>
<feature type="domain" description="RING-type" evidence="12">
    <location>
        <begin position="904"/>
        <end position="1111"/>
    </location>
</feature>
<feature type="compositionally biased region" description="Polar residues" evidence="9">
    <location>
        <begin position="49"/>
        <end position="65"/>
    </location>
</feature>
<dbReference type="PANTHER" id="PTHR22770">
    <property type="entry name" value="UBIQUITIN CONJUGATING ENZYME 7 INTERACTING PROTEIN-RELATED"/>
    <property type="match status" value="1"/>
</dbReference>
<evidence type="ECO:0000256" key="3">
    <source>
        <dbReference type="ARBA" id="ARBA00022723"/>
    </source>
</evidence>
<dbReference type="GO" id="GO:0043161">
    <property type="term" value="P:proteasome-mediated ubiquitin-dependent protein catabolic process"/>
    <property type="evidence" value="ECO:0007669"/>
    <property type="project" value="TreeGrafter"/>
</dbReference>
<evidence type="ECO:0000256" key="7">
    <source>
        <dbReference type="ARBA" id="ARBA00022833"/>
    </source>
</evidence>
<dbReference type="InterPro" id="IPR051628">
    <property type="entry name" value="LUBAC_E3_Ligases"/>
</dbReference>
<dbReference type="InterPro" id="IPR001841">
    <property type="entry name" value="Znf_RING"/>
</dbReference>
<dbReference type="SUPFAM" id="SSF54928">
    <property type="entry name" value="RNA-binding domain, RBD"/>
    <property type="match status" value="2"/>
</dbReference>
<dbReference type="InterPro" id="IPR000504">
    <property type="entry name" value="RRM_dom"/>
</dbReference>
<dbReference type="SMART" id="SM00647">
    <property type="entry name" value="IBR"/>
    <property type="match status" value="2"/>
</dbReference>
<accession>A0A4S4L7K7</accession>
<evidence type="ECO:0000259" key="11">
    <source>
        <dbReference type="PROSITE" id="PS50103"/>
    </source>
</evidence>
<dbReference type="Gene3D" id="1.20.120.1750">
    <property type="match status" value="1"/>
</dbReference>
<dbReference type="SUPFAM" id="SSF57850">
    <property type="entry name" value="RING/U-box"/>
    <property type="match status" value="2"/>
</dbReference>
<dbReference type="Gene3D" id="3.30.40.10">
    <property type="entry name" value="Zinc/RING finger domain, C3HC4 (zinc finger)"/>
    <property type="match status" value="1"/>
</dbReference>
<dbReference type="Pfam" id="PF13923">
    <property type="entry name" value="zf-C3HC4_2"/>
    <property type="match status" value="1"/>
</dbReference>
<keyword evidence="7 8" id="KW-0862">Zinc</keyword>
<feature type="compositionally biased region" description="Basic residues" evidence="9">
    <location>
        <begin position="96"/>
        <end position="107"/>
    </location>
</feature>
<dbReference type="InterPro" id="IPR012677">
    <property type="entry name" value="Nucleotide-bd_a/b_plait_sf"/>
</dbReference>
<sequence>MPESRPRNDVLLEAIYAARPKGSGDIDQSSASTESASASPSRESSFTSNTSVAQSLHSVTNNPSENLGLPYKNSEPVRKPSTSALPPPEAQEQKRATMRAKQSKRCVSHLEKPSYPNNARKTPQKNPPSARDNNLATASSHQQPIAGSQDVVTSFETSEASRSNISDRDVACPAVSGVRVALPPKYCRQWQRGKCLRGRCRYIHAFEEPKDKQKPESKSTVQPPLACQTAAASSKNMIADVPKMPGTSPKKDLNGLPPGYCRKWQQGSCRKGDKCQYEHIEWPHKADQELLSVNLKAQTSGNDQPLPASHVGNIQKPSQDTKALHCVPKQRDCTFCSLGLCTNQHCTVSSLMVPGFPTGTTASDIPILTEASRSLNLSQPIENLHNLPADRSNPKISSSAVETSGLEEMTVTLLKSTRVTIGPGFQILDVMTAFESCYIILDKLPVITTESDVSTIVEPFGDILKIECWKHKTGSGAKVQFANSTQAAAAVAELNGSMHFFAKITASTDTYKGVCDVGRLNVCLVRIDIPAPGMVAYAGFETLKQAEKVVADVHGSRVKNHIVAAHLHNGLPRAGPFTVRFEGLPHQLTEKKVRALGGGKSSPEGADVLLGHIFYKSSLPDVTNVLQNILEEHGNVISFDFLASPVNGRLRGTVQFASAAGAAAACSSLNNRRFAFLGSERIYLYRLHRLTYRASPEIYNAIQPDLVRLQSFARGQPGVQITMALTGSGYNEIELSGSHLDGIKRVKAPLERMIAGEVLQEQNEPVWDNFLSTARGNSFVDTISRSTQTHILVQHIRCCVNLWGPSAGKERASRLILDRIRNIRAEKCFALPLSGKLLLRVLFDSLGSIHEEIGKDNVSIDFATHRLVIRGTEEQFLGVVSSLGKTSSYPSSHEQRDSEIPGGGSQTCPICLDTVLDGITLKCGHGACKQCFARYLVSAKTHQAFPLKCLGDDSQCRELIPLPLCKTLLEKDDFSRLIDASFSLYIKTRPQEFHYCPTPDCPQIYRATPGVVLQCPSCLASICPSCHAMQHDGEECLVTNEAGERLFRQWKDTHNVKTCPRCSASIEKVAGCNHMTCARCSTHICWACMETFQAATDVYDHMVKAHGGIGL</sequence>
<dbReference type="PROSITE" id="PS51873">
    <property type="entry name" value="TRIAD"/>
    <property type="match status" value="1"/>
</dbReference>